<comment type="caution">
    <text evidence="2">The sequence shown here is derived from an EMBL/GenBank/DDBJ whole genome shotgun (WGS) entry which is preliminary data.</text>
</comment>
<name>A0ABU0SMD7_9ACTN</name>
<dbReference type="EMBL" id="JAUSZI010000002">
    <property type="protein sequence ID" value="MDQ1024726.1"/>
    <property type="molecule type" value="Genomic_DNA"/>
</dbReference>
<evidence type="ECO:0000313" key="3">
    <source>
        <dbReference type="Proteomes" id="UP001230328"/>
    </source>
</evidence>
<accession>A0ABU0SMD7</accession>
<dbReference type="Proteomes" id="UP001230328">
    <property type="component" value="Unassembled WGS sequence"/>
</dbReference>
<dbReference type="PANTHER" id="PTHR45527">
    <property type="entry name" value="NONRIBOSOMAL PEPTIDE SYNTHETASE"/>
    <property type="match status" value="1"/>
</dbReference>
<keyword evidence="3" id="KW-1185">Reference proteome</keyword>
<sequence length="384" mass="42160">MADLETALSLLAERHESLRTKFRRSGPRGIEQEVWASGLIRLEPLEVGGEAEQKAAEVAAGLASQPFDLASDFLWRAVALCQDGKPHHLCLSVHHMAADRVSLGLLHDDLCSLLAGRPFEAAAATPRAVAETQQSKAWAARRATAVEHWRRTLKAAPPPLPPAGPRAAMFSGTLRSAPALHAANALADRLDISLHSVLLAVLCETLAEQTGEERLLIGLMAGNRNDPASRTLVASQNQLVPYLAEVDGKSDFDTFARQVYWKTLLAYRHGSFDVDDVEPLAQKYGRYGNGDGFDYIFNFDQSPAMPAAGGYTSHESEIQVRSDGRDLGYPLYFQTGRSNDLLCCQLSLRKEMDGLSNEGEAQFLQETRVFLDKFRRSLMERGNA</sequence>
<evidence type="ECO:0000313" key="2">
    <source>
        <dbReference type="EMBL" id="MDQ1024726.1"/>
    </source>
</evidence>
<dbReference type="Gene3D" id="3.30.559.30">
    <property type="entry name" value="Nonribosomal peptide synthetase, condensation domain"/>
    <property type="match status" value="1"/>
</dbReference>
<proteinExistence type="predicted"/>
<organism evidence="2 3">
    <name type="scientific">Streptomyces umbrinus</name>
    <dbReference type="NCBI Taxonomy" id="67370"/>
    <lineage>
        <taxon>Bacteria</taxon>
        <taxon>Bacillati</taxon>
        <taxon>Actinomycetota</taxon>
        <taxon>Actinomycetes</taxon>
        <taxon>Kitasatosporales</taxon>
        <taxon>Streptomycetaceae</taxon>
        <taxon>Streptomyces</taxon>
        <taxon>Streptomyces phaeochromogenes group</taxon>
    </lineage>
</organism>
<protein>
    <recommendedName>
        <fullName evidence="1">Condensation domain-containing protein</fullName>
    </recommendedName>
</protein>
<evidence type="ECO:0000259" key="1">
    <source>
        <dbReference type="Pfam" id="PF00668"/>
    </source>
</evidence>
<dbReference type="InterPro" id="IPR001242">
    <property type="entry name" value="Condensation_dom"/>
</dbReference>
<dbReference type="Gene3D" id="3.30.559.10">
    <property type="entry name" value="Chloramphenicol acetyltransferase-like domain"/>
    <property type="match status" value="1"/>
</dbReference>
<dbReference type="SUPFAM" id="SSF52777">
    <property type="entry name" value="CoA-dependent acyltransferases"/>
    <property type="match status" value="2"/>
</dbReference>
<feature type="domain" description="Condensation" evidence="1">
    <location>
        <begin position="4"/>
        <end position="302"/>
    </location>
</feature>
<gene>
    <name evidence="2" type="ORF">QF035_002308</name>
</gene>
<reference evidence="2 3" key="1">
    <citation type="submission" date="2023-07" db="EMBL/GenBank/DDBJ databases">
        <title>Comparative genomics of wheat-associated soil bacteria to identify genetic determinants of phenazine resistance.</title>
        <authorList>
            <person name="Mouncey N."/>
        </authorList>
    </citation>
    <scope>NUCLEOTIDE SEQUENCE [LARGE SCALE GENOMIC DNA]</scope>
    <source>
        <strain evidence="2 3">V2I4</strain>
    </source>
</reference>
<dbReference type="Pfam" id="PF00668">
    <property type="entry name" value="Condensation"/>
    <property type="match status" value="1"/>
</dbReference>
<dbReference type="InterPro" id="IPR023213">
    <property type="entry name" value="CAT-like_dom_sf"/>
</dbReference>
<dbReference type="PANTHER" id="PTHR45527:SF1">
    <property type="entry name" value="FATTY ACID SYNTHASE"/>
    <property type="match status" value="1"/>
</dbReference>